<dbReference type="Proteomes" id="UP001233271">
    <property type="component" value="Chromosome 3"/>
</dbReference>
<evidence type="ECO:0000256" key="1">
    <source>
        <dbReference type="SAM" id="MobiDB-lite"/>
    </source>
</evidence>
<dbReference type="KEGG" id="ccac:CcaHIS019_0301220"/>
<feature type="compositionally biased region" description="Basic residues" evidence="1">
    <location>
        <begin position="1"/>
        <end position="10"/>
    </location>
</feature>
<organism evidence="2 3">
    <name type="scientific">Cutaneotrichosporon cavernicola</name>
    <dbReference type="NCBI Taxonomy" id="279322"/>
    <lineage>
        <taxon>Eukaryota</taxon>
        <taxon>Fungi</taxon>
        <taxon>Dikarya</taxon>
        <taxon>Basidiomycota</taxon>
        <taxon>Agaricomycotina</taxon>
        <taxon>Tremellomycetes</taxon>
        <taxon>Trichosporonales</taxon>
        <taxon>Trichosporonaceae</taxon>
        <taxon>Cutaneotrichosporon</taxon>
    </lineage>
</organism>
<protein>
    <recommendedName>
        <fullName evidence="4">F-box domain-containing protein</fullName>
    </recommendedName>
</protein>
<evidence type="ECO:0000313" key="2">
    <source>
        <dbReference type="EMBL" id="BEI90052.1"/>
    </source>
</evidence>
<name>A0AA48L248_9TREE</name>
<dbReference type="RefSeq" id="XP_060455318.1">
    <property type="nucleotide sequence ID" value="XM_060598534.1"/>
</dbReference>
<reference evidence="2" key="1">
    <citation type="journal article" date="2023" name="BMC Genomics">
        <title>Chromosome-level genome assemblies of Cutaneotrichosporon spp. (Trichosporonales, Basidiomycota) reveal imbalanced evolution between nucleotide sequences and chromosome synteny.</title>
        <authorList>
            <person name="Kobayashi Y."/>
            <person name="Kayamori A."/>
            <person name="Aoki K."/>
            <person name="Shiwa Y."/>
            <person name="Matsutani M."/>
            <person name="Fujita N."/>
            <person name="Sugita T."/>
            <person name="Iwasaki W."/>
            <person name="Tanaka N."/>
            <person name="Takashima M."/>
        </authorList>
    </citation>
    <scope>NUCLEOTIDE SEQUENCE</scope>
    <source>
        <strain evidence="2">HIS019</strain>
    </source>
</reference>
<proteinExistence type="predicted"/>
<sequence>MFKRFKKPRSKPASDPPDVPSPTKLPLRDHHLDHKAFPHILEKVLLHAPHASLLRFRATCRTLRDSIDRALMAHLLQIQDEKYARLPLGCRASAAVEGATRRHPAFLPTPTPPINPKHRTSRLFRGRQPQQPEQQPLPPMPARQLELLASASVIDIMYSDALSVRRLGWDVNKASELYQLRLGTVRMWRTCLKMEARPISIPVETRVVFLWSAYLPCPNPVDENKRRASTEYRPGPRRSVLNCSVRDRHDPLLLSWMTFSREVVLVLVDHGIRDMPGDPMPRDGSIPRGGLDPLSAVGGLITAIDIATQSTEGPCDGIWRSILQDIINPLFRVGYHSFSPYATPEALVIVNSYALPPLDTVRWKLFFPEQDFPGIRNLLQPYETLESLIACLTANLQPPLFPLSFFSLEEYRAKVGEEQFRLQTDEKFVLQDRSWAACDNIAQQASCMG</sequence>
<feature type="region of interest" description="Disordered" evidence="1">
    <location>
        <begin position="103"/>
        <end position="138"/>
    </location>
</feature>
<dbReference type="EMBL" id="AP028214">
    <property type="protein sequence ID" value="BEI90052.1"/>
    <property type="molecule type" value="Genomic_DNA"/>
</dbReference>
<evidence type="ECO:0008006" key="4">
    <source>
        <dbReference type="Google" id="ProtNLM"/>
    </source>
</evidence>
<gene>
    <name evidence="2" type="ORF">CcaverHIS019_0301220</name>
</gene>
<feature type="compositionally biased region" description="Basic residues" evidence="1">
    <location>
        <begin position="116"/>
        <end position="125"/>
    </location>
</feature>
<dbReference type="AlphaFoldDB" id="A0AA48L248"/>
<evidence type="ECO:0000313" key="3">
    <source>
        <dbReference type="Proteomes" id="UP001233271"/>
    </source>
</evidence>
<keyword evidence="3" id="KW-1185">Reference proteome</keyword>
<feature type="region of interest" description="Disordered" evidence="1">
    <location>
        <begin position="1"/>
        <end position="29"/>
    </location>
</feature>
<dbReference type="GeneID" id="85493923"/>
<accession>A0AA48L248</accession>